<dbReference type="Gene3D" id="3.20.20.70">
    <property type="entry name" value="Aldolase class I"/>
    <property type="match status" value="1"/>
</dbReference>
<evidence type="ECO:0000256" key="4">
    <source>
        <dbReference type="ARBA" id="ARBA00023014"/>
    </source>
</evidence>
<dbReference type="InterPro" id="IPR013785">
    <property type="entry name" value="Aldolase_TIM"/>
</dbReference>
<evidence type="ECO:0000256" key="1">
    <source>
        <dbReference type="ARBA" id="ARBA00022691"/>
    </source>
</evidence>
<keyword evidence="2" id="KW-0479">Metal-binding</keyword>
<name>A0ABP6NIS6_9ACTN</name>
<dbReference type="PROSITE" id="PS51918">
    <property type="entry name" value="RADICAL_SAM"/>
    <property type="match status" value="1"/>
</dbReference>
<keyword evidence="3" id="KW-0408">Iron</keyword>
<sequence length="371" mass="41343">MHELLVSPFLGEYLVLRPGSPGGLRISASKYAELRAATTPPTWYTDAVARRWDTDISDAPLAATTLIRDPSPHGFVRATYELNLGCNYDCEHCYLGLKRFEGMTWPERQKMLHTLRDAGVVWLQMTGGEPMIDPLFIDTYGLAYELGMMLTLLSNGSRLSNPKVLDLLTRYRPQDITLSMYGATEAAYDALVRRRGAWRKFITGVTAALEAGLPLKLSLIVTQTNAAELEQMRAMAERWGLSYDEYVNMSPTIYGGDETLPSQSAEHLRKRKPFTGCNAGHTFFHVDPHGKASICKIGRDPYVKLLDEGVEGLARLGQIADKLLLRQGGCTGCTLQGTCGTCMPLVTLYRKAGSPLRNYCQHREREEVNTR</sequence>
<dbReference type="Proteomes" id="UP001500320">
    <property type="component" value="Unassembled WGS sequence"/>
</dbReference>
<dbReference type="InterPro" id="IPR050377">
    <property type="entry name" value="Radical_SAM_PqqE_MftC-like"/>
</dbReference>
<dbReference type="EMBL" id="BAAAUT010000031">
    <property type="protein sequence ID" value="GAA3145083.1"/>
    <property type="molecule type" value="Genomic_DNA"/>
</dbReference>
<dbReference type="SFLD" id="SFLDS00029">
    <property type="entry name" value="Radical_SAM"/>
    <property type="match status" value="1"/>
</dbReference>
<dbReference type="PANTHER" id="PTHR11228">
    <property type="entry name" value="RADICAL SAM DOMAIN PROTEIN"/>
    <property type="match status" value="1"/>
</dbReference>
<protein>
    <recommendedName>
        <fullName evidence="5">Radical SAM core domain-containing protein</fullName>
    </recommendedName>
</protein>
<dbReference type="Pfam" id="PF04055">
    <property type="entry name" value="Radical_SAM"/>
    <property type="match status" value="1"/>
</dbReference>
<evidence type="ECO:0000256" key="2">
    <source>
        <dbReference type="ARBA" id="ARBA00022723"/>
    </source>
</evidence>
<dbReference type="InterPro" id="IPR058240">
    <property type="entry name" value="rSAM_sf"/>
</dbReference>
<feature type="domain" description="Radical SAM core" evidence="5">
    <location>
        <begin position="68"/>
        <end position="287"/>
    </location>
</feature>
<dbReference type="CDD" id="cd01335">
    <property type="entry name" value="Radical_SAM"/>
    <property type="match status" value="1"/>
</dbReference>
<dbReference type="PANTHER" id="PTHR11228:SF7">
    <property type="entry name" value="PQQA PEPTIDE CYCLASE"/>
    <property type="match status" value="1"/>
</dbReference>
<keyword evidence="4" id="KW-0411">Iron-sulfur</keyword>
<comment type="caution">
    <text evidence="6">The sequence shown here is derived from an EMBL/GenBank/DDBJ whole genome shotgun (WGS) entry which is preliminary data.</text>
</comment>
<keyword evidence="1" id="KW-0949">S-adenosyl-L-methionine</keyword>
<gene>
    <name evidence="6" type="ORF">GCM10010466_40230</name>
</gene>
<organism evidence="6 7">
    <name type="scientific">Planomonospora alba</name>
    <dbReference type="NCBI Taxonomy" id="161354"/>
    <lineage>
        <taxon>Bacteria</taxon>
        <taxon>Bacillati</taxon>
        <taxon>Actinomycetota</taxon>
        <taxon>Actinomycetes</taxon>
        <taxon>Streptosporangiales</taxon>
        <taxon>Streptosporangiaceae</taxon>
        <taxon>Planomonospora</taxon>
    </lineage>
</organism>
<reference evidence="7" key="1">
    <citation type="journal article" date="2019" name="Int. J. Syst. Evol. Microbiol.">
        <title>The Global Catalogue of Microorganisms (GCM) 10K type strain sequencing project: providing services to taxonomists for standard genome sequencing and annotation.</title>
        <authorList>
            <consortium name="The Broad Institute Genomics Platform"/>
            <consortium name="The Broad Institute Genome Sequencing Center for Infectious Disease"/>
            <person name="Wu L."/>
            <person name="Ma J."/>
        </authorList>
    </citation>
    <scope>NUCLEOTIDE SEQUENCE [LARGE SCALE GENOMIC DNA]</scope>
    <source>
        <strain evidence="7">JCM 9373</strain>
    </source>
</reference>
<evidence type="ECO:0000313" key="6">
    <source>
        <dbReference type="EMBL" id="GAA3145083.1"/>
    </source>
</evidence>
<accession>A0ABP6NIS6</accession>
<evidence type="ECO:0000256" key="3">
    <source>
        <dbReference type="ARBA" id="ARBA00023004"/>
    </source>
</evidence>
<dbReference type="InterPro" id="IPR007197">
    <property type="entry name" value="rSAM"/>
</dbReference>
<dbReference type="SUPFAM" id="SSF102114">
    <property type="entry name" value="Radical SAM enzymes"/>
    <property type="match status" value="1"/>
</dbReference>
<proteinExistence type="predicted"/>
<dbReference type="SFLD" id="SFLDG01067">
    <property type="entry name" value="SPASM/twitch_domain_containing"/>
    <property type="match status" value="1"/>
</dbReference>
<evidence type="ECO:0000259" key="5">
    <source>
        <dbReference type="PROSITE" id="PS51918"/>
    </source>
</evidence>
<keyword evidence="7" id="KW-1185">Reference proteome</keyword>
<dbReference type="RefSeq" id="WP_344861730.1">
    <property type="nucleotide sequence ID" value="NZ_BAAAUT010000031.1"/>
</dbReference>
<evidence type="ECO:0000313" key="7">
    <source>
        <dbReference type="Proteomes" id="UP001500320"/>
    </source>
</evidence>